<dbReference type="EMBL" id="BSOW01000001">
    <property type="protein sequence ID" value="GLR83472.1"/>
    <property type="molecule type" value="Genomic_DNA"/>
</dbReference>
<keyword evidence="1" id="KW-0812">Transmembrane</keyword>
<keyword evidence="1" id="KW-0472">Membrane</keyword>
<name>A0ABQ6AMJ4_9BRAD</name>
<protein>
    <submittedName>
        <fullName evidence="2">Uncharacterized protein</fullName>
    </submittedName>
</protein>
<reference evidence="3" key="1">
    <citation type="journal article" date="2019" name="Int. J. Syst. Evol. Microbiol.">
        <title>The Global Catalogue of Microorganisms (GCM) 10K type strain sequencing project: providing services to taxonomists for standard genome sequencing and annotation.</title>
        <authorList>
            <consortium name="The Broad Institute Genomics Platform"/>
            <consortium name="The Broad Institute Genome Sequencing Center for Infectious Disease"/>
            <person name="Wu L."/>
            <person name="Ma J."/>
        </authorList>
    </citation>
    <scope>NUCLEOTIDE SEQUENCE [LARGE SCALE GENOMIC DNA]</scope>
    <source>
        <strain evidence="3">NBRC 102520</strain>
    </source>
</reference>
<proteinExistence type="predicted"/>
<accession>A0ABQ6AMJ4</accession>
<comment type="caution">
    <text evidence="2">The sequence shown here is derived from an EMBL/GenBank/DDBJ whole genome shotgun (WGS) entry which is preliminary data.</text>
</comment>
<dbReference type="RefSeq" id="WP_284260194.1">
    <property type="nucleotide sequence ID" value="NZ_BSOW01000001.1"/>
</dbReference>
<sequence>MKALETFAIYVTPFLILGALAKLMMKRYATDLTDVQSQAGQNRKARRVFLLGGWRTEK</sequence>
<feature type="transmembrane region" description="Helical" evidence="1">
    <location>
        <begin position="6"/>
        <end position="25"/>
    </location>
</feature>
<keyword evidence="1" id="KW-1133">Transmembrane helix</keyword>
<evidence type="ECO:0000256" key="1">
    <source>
        <dbReference type="SAM" id="Phobius"/>
    </source>
</evidence>
<dbReference type="Proteomes" id="UP001156905">
    <property type="component" value="Unassembled WGS sequence"/>
</dbReference>
<gene>
    <name evidence="2" type="ORF">GCM10007857_01820</name>
</gene>
<organism evidence="2 3">
    <name type="scientific">Bradyrhizobium iriomotense</name>
    <dbReference type="NCBI Taxonomy" id="441950"/>
    <lineage>
        <taxon>Bacteria</taxon>
        <taxon>Pseudomonadati</taxon>
        <taxon>Pseudomonadota</taxon>
        <taxon>Alphaproteobacteria</taxon>
        <taxon>Hyphomicrobiales</taxon>
        <taxon>Nitrobacteraceae</taxon>
        <taxon>Bradyrhizobium</taxon>
    </lineage>
</organism>
<evidence type="ECO:0000313" key="2">
    <source>
        <dbReference type="EMBL" id="GLR83472.1"/>
    </source>
</evidence>
<evidence type="ECO:0000313" key="3">
    <source>
        <dbReference type="Proteomes" id="UP001156905"/>
    </source>
</evidence>
<keyword evidence="3" id="KW-1185">Reference proteome</keyword>